<dbReference type="Gene3D" id="1.10.287.770">
    <property type="entry name" value="YojJ-like"/>
    <property type="match status" value="1"/>
</dbReference>
<evidence type="ECO:0000313" key="14">
    <source>
        <dbReference type="EMBL" id="SSX03496.1"/>
    </source>
</evidence>
<evidence type="ECO:0000256" key="12">
    <source>
        <dbReference type="RuleBase" id="RU000679"/>
    </source>
</evidence>
<dbReference type="GO" id="GO:0005886">
    <property type="term" value="C:plasma membrane"/>
    <property type="evidence" value="ECO:0007669"/>
    <property type="project" value="TreeGrafter"/>
</dbReference>
<evidence type="ECO:0000256" key="10">
    <source>
        <dbReference type="ARBA" id="ARBA00023201"/>
    </source>
</evidence>
<keyword evidence="10 12" id="KW-0739">Sodium transport</keyword>
<keyword evidence="6 13" id="KW-1133">Transmembrane helix</keyword>
<reference evidence="15" key="2">
    <citation type="submission" date="2018-07" db="EMBL/GenBank/DDBJ databases">
        <authorList>
            <person name="Quirk P.G."/>
            <person name="Krulwich T.A."/>
        </authorList>
    </citation>
    <scope>NUCLEOTIDE SEQUENCE</scope>
</reference>
<evidence type="ECO:0000256" key="5">
    <source>
        <dbReference type="ARBA" id="ARBA00022692"/>
    </source>
</evidence>
<evidence type="ECO:0000256" key="11">
    <source>
        <dbReference type="ARBA" id="ARBA00023303"/>
    </source>
</evidence>
<gene>
    <name evidence="14" type="primary">CSON009762</name>
</gene>
<evidence type="ECO:0000256" key="1">
    <source>
        <dbReference type="ARBA" id="ARBA00004141"/>
    </source>
</evidence>
<reference evidence="14" key="1">
    <citation type="submission" date="2018-04" db="EMBL/GenBank/DDBJ databases">
        <authorList>
            <person name="Go L.Y."/>
            <person name="Mitchell J.A."/>
        </authorList>
    </citation>
    <scope>NUCLEOTIDE SEQUENCE</scope>
    <source>
        <tissue evidence="14">Whole organism</tissue>
    </source>
</reference>
<evidence type="ECO:0000313" key="15">
    <source>
        <dbReference type="EMBL" id="SSX23861.1"/>
    </source>
</evidence>
<keyword evidence="7" id="KW-0915">Sodium</keyword>
<evidence type="ECO:0000256" key="6">
    <source>
        <dbReference type="ARBA" id="ARBA00022989"/>
    </source>
</evidence>
<dbReference type="Gene3D" id="2.60.470.10">
    <property type="entry name" value="Acid-sensing ion channels like domains"/>
    <property type="match status" value="1"/>
</dbReference>
<dbReference type="PANTHER" id="PTHR11690:SF237">
    <property type="entry name" value="PICKPOCKET 16-RELATED"/>
    <property type="match status" value="1"/>
</dbReference>
<evidence type="ECO:0000256" key="7">
    <source>
        <dbReference type="ARBA" id="ARBA00023053"/>
    </source>
</evidence>
<proteinExistence type="inferred from homology"/>
<evidence type="ECO:0000256" key="8">
    <source>
        <dbReference type="ARBA" id="ARBA00023065"/>
    </source>
</evidence>
<comment type="subcellular location">
    <subcellularLocation>
        <location evidence="1">Membrane</location>
        <topology evidence="1">Multi-pass membrane protein</topology>
    </subcellularLocation>
</comment>
<sequence length="594" mass="68431">MFLQTIKTKVISGDVTLRPARKMSPRNKFNSKRVTSVTVADSDGLSNDDSVKRAMKSCLEQFLLETSLHGMKHIARKNFNDHDSKNVVRLKTIIGNYLWIFVTISGALFALYMMNLVWIRFVNTPTVTTVETINNPISEVPFPAVTICNINKVHYPNTEGVRQILKSNGIDDANIMFYLGNLSRIITMDHVDEMNVRVEYLLERLGYDIERIMKETELDCSGMLFNCSWLGVYMPCNQLFRLIKSSQGFCCSFNYNGLRDSYDTNYDNFNMSSLNGSTLYVSGAGENVGLIFKVNTQPKYYVSPTENYNGAEIMIHSSMDYPDMATSSSVVQPGEDLRLGVIPEVIYSKEGIRNMDVIQRDCWFEDEEKLILSKKYSFESCMAECRAMHGLQLCHCMQFTYPLFQPPDEDGYIRQCGLRDLFCLRRNRHILFSLMKPSERGTKNLTGMDCNCLPSCSTILYKVDPNVGSMIDTGENDTSSIVYVFFKDLTCIKYRRDPFMNWDGLFASFGGIFGLCLGGSIISLIEIIYFMTFKFYTTLQKFKHEFRFNYLKKLIREKRNETPIFNVMENSKVDVKTMLQDKETKFLWKINKQR</sequence>
<keyword evidence="4 12" id="KW-0894">Sodium channel</keyword>
<dbReference type="AlphaFoldDB" id="A0A336KF41"/>
<evidence type="ECO:0000256" key="9">
    <source>
        <dbReference type="ARBA" id="ARBA00023136"/>
    </source>
</evidence>
<dbReference type="OMA" id="HQNFSIA"/>
<dbReference type="PANTHER" id="PTHR11690">
    <property type="entry name" value="AMILORIDE-SENSITIVE SODIUM CHANNEL-RELATED"/>
    <property type="match status" value="1"/>
</dbReference>
<evidence type="ECO:0000256" key="13">
    <source>
        <dbReference type="SAM" id="Phobius"/>
    </source>
</evidence>
<keyword evidence="3 12" id="KW-0813">Transport</keyword>
<evidence type="ECO:0000256" key="2">
    <source>
        <dbReference type="ARBA" id="ARBA00007193"/>
    </source>
</evidence>
<keyword evidence="5 12" id="KW-0812">Transmembrane</keyword>
<keyword evidence="11 12" id="KW-0407">Ion channel</keyword>
<feature type="transmembrane region" description="Helical" evidence="13">
    <location>
        <begin position="97"/>
        <end position="119"/>
    </location>
</feature>
<name>A0A336KF41_CULSO</name>
<dbReference type="PRINTS" id="PR01078">
    <property type="entry name" value="AMINACHANNEL"/>
</dbReference>
<dbReference type="VEuPathDB" id="VectorBase:CSON009762"/>
<dbReference type="Pfam" id="PF00858">
    <property type="entry name" value="ASC"/>
    <property type="match status" value="1"/>
</dbReference>
<accession>A0A336KF41</accession>
<dbReference type="EMBL" id="UFQS01000390">
    <property type="protein sequence ID" value="SSX03496.1"/>
    <property type="molecule type" value="Genomic_DNA"/>
</dbReference>
<feature type="transmembrane region" description="Helical" evidence="13">
    <location>
        <begin position="505"/>
        <end position="531"/>
    </location>
</feature>
<keyword evidence="8 12" id="KW-0406">Ion transport</keyword>
<dbReference type="EMBL" id="UFQT01000390">
    <property type="protein sequence ID" value="SSX23861.1"/>
    <property type="molecule type" value="Genomic_DNA"/>
</dbReference>
<organism evidence="14">
    <name type="scientific">Culicoides sonorensis</name>
    <name type="common">Biting midge</name>
    <dbReference type="NCBI Taxonomy" id="179676"/>
    <lineage>
        <taxon>Eukaryota</taxon>
        <taxon>Metazoa</taxon>
        <taxon>Ecdysozoa</taxon>
        <taxon>Arthropoda</taxon>
        <taxon>Hexapoda</taxon>
        <taxon>Insecta</taxon>
        <taxon>Pterygota</taxon>
        <taxon>Neoptera</taxon>
        <taxon>Endopterygota</taxon>
        <taxon>Diptera</taxon>
        <taxon>Nematocera</taxon>
        <taxon>Chironomoidea</taxon>
        <taxon>Ceratopogonidae</taxon>
        <taxon>Ceratopogoninae</taxon>
        <taxon>Culicoides</taxon>
        <taxon>Monoculicoides</taxon>
    </lineage>
</organism>
<dbReference type="GO" id="GO:0015280">
    <property type="term" value="F:ligand-gated sodium channel activity"/>
    <property type="evidence" value="ECO:0007669"/>
    <property type="project" value="TreeGrafter"/>
</dbReference>
<keyword evidence="9 13" id="KW-0472">Membrane</keyword>
<protein>
    <submittedName>
        <fullName evidence="14">CSON009762 protein</fullName>
    </submittedName>
</protein>
<dbReference type="InterPro" id="IPR001873">
    <property type="entry name" value="ENaC"/>
</dbReference>
<evidence type="ECO:0000256" key="3">
    <source>
        <dbReference type="ARBA" id="ARBA00022448"/>
    </source>
</evidence>
<comment type="similarity">
    <text evidence="2 12">Belongs to the amiloride-sensitive sodium channel (TC 1.A.6) family.</text>
</comment>
<evidence type="ECO:0000256" key="4">
    <source>
        <dbReference type="ARBA" id="ARBA00022461"/>
    </source>
</evidence>